<evidence type="ECO:0000313" key="9">
    <source>
        <dbReference type="EMBL" id="CUQ48554.1"/>
    </source>
</evidence>
<dbReference type="EMBL" id="VVYP01000016">
    <property type="protein sequence ID" value="KAA5462646.1"/>
    <property type="molecule type" value="Genomic_DNA"/>
</dbReference>
<dbReference type="Gene3D" id="3.30.379.10">
    <property type="entry name" value="Chitobiase/beta-hexosaminidase domain 2-like"/>
    <property type="match status" value="1"/>
</dbReference>
<sequence>MEYINRFYWLIALCLIISTGANASVNPKPFVIPELKEWKGSDGTFVPTEATKIVYAANNPELERIARIFAQDYQTMFGRSLEVVQGKGAAGDFIFSLRADKKLGKEGYTIRVTDRVALSAPENIGVYWGTRTLLQIAEQSENHQLPKGTLRDYPDYPLRGFMIDCGRKFIPLSYLQDYVKTMSYYKMNTLQIHLNDNGFKQYFEHDWSKTYAAFRLECDTYPGLTARDGHYTKKEFVDLQKLAEQSYVEIIPEIDIPAHSLAFSHYKPELGSKEYGMDHLDLFNPEVYTFFDALFKEYLEGEEPVFRGNKVHVGTDEYSNAKKEVVEKFRAFTDHYIRYIESFGKQACVWGALTHAKGDTPVKSENVIMNAWYNGYADPKEMIKQGYHLISIPDGLVYIVPQAGYYYDYLNTKSLYEKWTPAQIGKAVFEEKDPNILGGMFAVWNDHVGNGISNKDIHHRVYPALQTLAVKMWTGKQVTTPYDSFNEQRNLLSEAPGVNQLGRIGKAPGLVYEQAAVTPNRTLPYREIGYNYLVSFDIKGADEAKGTELFRSPDAVFYLSDPISGMLGFARDGYLNTFNYRIMPGEHATVGISGDNRVTRLHINGKIVEELNIQKRFYNGGKDSMNYVRTLVFPLQETGNFKSQITNLKVYRQ</sequence>
<dbReference type="RefSeq" id="WP_005680226.1">
    <property type="nucleotide sequence ID" value="NZ_CABMOQ010000005.1"/>
</dbReference>
<feature type="domain" description="Glycoside hydrolase family 20 catalytic" evidence="6">
    <location>
        <begin position="156"/>
        <end position="475"/>
    </location>
</feature>
<dbReference type="Proteomes" id="UP000095725">
    <property type="component" value="Unassembled WGS sequence"/>
</dbReference>
<organism evidence="8 11">
    <name type="scientific">Bacteroides caccae</name>
    <dbReference type="NCBI Taxonomy" id="47678"/>
    <lineage>
        <taxon>Bacteria</taxon>
        <taxon>Pseudomonadati</taxon>
        <taxon>Bacteroidota</taxon>
        <taxon>Bacteroidia</taxon>
        <taxon>Bacteroidales</taxon>
        <taxon>Bacteroidaceae</taxon>
        <taxon>Bacteroides</taxon>
    </lineage>
</organism>
<dbReference type="PRINTS" id="PR00738">
    <property type="entry name" value="GLHYDRLASE20"/>
</dbReference>
<dbReference type="Pfam" id="PF00728">
    <property type="entry name" value="Glyco_hydro_20"/>
    <property type="match status" value="1"/>
</dbReference>
<dbReference type="SUPFAM" id="SSF51445">
    <property type="entry name" value="(Trans)glycosidases"/>
    <property type="match status" value="1"/>
</dbReference>
<evidence type="ECO:0000313" key="12">
    <source>
        <dbReference type="Proteomes" id="UP000095725"/>
    </source>
</evidence>
<dbReference type="InterPro" id="IPR025705">
    <property type="entry name" value="Beta_hexosaminidase_sua/sub"/>
</dbReference>
<feature type="signal peptide" evidence="5">
    <location>
        <begin position="1"/>
        <end position="23"/>
    </location>
</feature>
<dbReference type="GeneID" id="75113387"/>
<accession>A0A174QZY5</accession>
<keyword evidence="5" id="KW-0732">Signal</keyword>
<dbReference type="STRING" id="47678.ERS852494_03084"/>
<evidence type="ECO:0000259" key="7">
    <source>
        <dbReference type="Pfam" id="PF02838"/>
    </source>
</evidence>
<evidence type="ECO:0000313" key="10">
    <source>
        <dbReference type="EMBL" id="KAA5462646.1"/>
    </source>
</evidence>
<dbReference type="InterPro" id="IPR017853">
    <property type="entry name" value="GH"/>
</dbReference>
<feature type="active site" description="Proton donor" evidence="4">
    <location>
        <position position="317"/>
    </location>
</feature>
<evidence type="ECO:0000256" key="1">
    <source>
        <dbReference type="ARBA" id="ARBA00006285"/>
    </source>
</evidence>
<feature type="chain" id="PRO_5014252407" evidence="5">
    <location>
        <begin position="24"/>
        <end position="653"/>
    </location>
</feature>
<dbReference type="Gene3D" id="3.20.20.80">
    <property type="entry name" value="Glycosidases"/>
    <property type="match status" value="1"/>
</dbReference>
<dbReference type="Proteomes" id="UP000475905">
    <property type="component" value="Unassembled WGS sequence"/>
</dbReference>
<comment type="similarity">
    <text evidence="1">Belongs to the glycosyl hydrolase 20 family.</text>
</comment>
<proteinExistence type="inferred from homology"/>
<evidence type="ECO:0000256" key="3">
    <source>
        <dbReference type="ARBA" id="ARBA00023295"/>
    </source>
</evidence>
<dbReference type="EMBL" id="CZAI01000007">
    <property type="protein sequence ID" value="CUP78754.1"/>
    <property type="molecule type" value="Genomic_DNA"/>
</dbReference>
<keyword evidence="3 8" id="KW-0326">Glycosidase</keyword>
<evidence type="ECO:0000256" key="4">
    <source>
        <dbReference type="PIRSR" id="PIRSR625705-1"/>
    </source>
</evidence>
<dbReference type="GO" id="GO:0004563">
    <property type="term" value="F:beta-N-acetylhexosaminidase activity"/>
    <property type="evidence" value="ECO:0007669"/>
    <property type="project" value="UniProtKB-EC"/>
</dbReference>
<dbReference type="AlphaFoldDB" id="A0A174QZY5"/>
<dbReference type="EC" id="3.2.1.52" evidence="8"/>
<evidence type="ECO:0000256" key="5">
    <source>
        <dbReference type="SAM" id="SignalP"/>
    </source>
</evidence>
<dbReference type="InterPro" id="IPR015883">
    <property type="entry name" value="Glyco_hydro_20_cat"/>
</dbReference>
<evidence type="ECO:0000313" key="11">
    <source>
        <dbReference type="Proteomes" id="UP000095657"/>
    </source>
</evidence>
<dbReference type="GO" id="GO:0005975">
    <property type="term" value="P:carbohydrate metabolic process"/>
    <property type="evidence" value="ECO:0007669"/>
    <property type="project" value="InterPro"/>
</dbReference>
<evidence type="ECO:0000313" key="8">
    <source>
        <dbReference type="EMBL" id="CUP78754.1"/>
    </source>
</evidence>
<dbReference type="SUPFAM" id="SSF55545">
    <property type="entry name" value="beta-N-acetylhexosaminidase-like domain"/>
    <property type="match status" value="1"/>
</dbReference>
<dbReference type="PANTHER" id="PTHR43678:SF1">
    <property type="entry name" value="BETA-N-ACETYLHEXOSAMINIDASE"/>
    <property type="match status" value="1"/>
</dbReference>
<keyword evidence="2 8" id="KW-0378">Hydrolase</keyword>
<feature type="domain" description="Beta-hexosaminidase bacterial type N-terminal" evidence="7">
    <location>
        <begin position="29"/>
        <end position="153"/>
    </location>
</feature>
<dbReference type="Pfam" id="PF02838">
    <property type="entry name" value="Glyco_hydro_20b"/>
    <property type="match status" value="1"/>
</dbReference>
<reference evidence="10 13" key="2">
    <citation type="journal article" date="2019" name="Nat. Med.">
        <title>A library of human gut bacterial isolates paired with longitudinal multiomics data enables mechanistic microbiome research.</title>
        <authorList>
            <person name="Poyet M."/>
            <person name="Groussin M."/>
            <person name="Gibbons S.M."/>
            <person name="Avila-Pacheco J."/>
            <person name="Jiang X."/>
            <person name="Kearney S.M."/>
            <person name="Perrotta A.R."/>
            <person name="Berdy B."/>
            <person name="Zhao S."/>
            <person name="Lieberman T.D."/>
            <person name="Swanson P.K."/>
            <person name="Smith M."/>
            <person name="Roesemann S."/>
            <person name="Alexander J.E."/>
            <person name="Rich S.A."/>
            <person name="Livny J."/>
            <person name="Vlamakis H."/>
            <person name="Clish C."/>
            <person name="Bullock K."/>
            <person name="Deik A."/>
            <person name="Scott J."/>
            <person name="Pierce K.A."/>
            <person name="Xavier R.J."/>
            <person name="Alm E.J."/>
        </authorList>
    </citation>
    <scope>NUCLEOTIDE SEQUENCE [LARGE SCALE GENOMIC DNA]</scope>
    <source>
        <strain evidence="10 13">BIOML-A31</strain>
    </source>
</reference>
<dbReference type="CDD" id="cd06564">
    <property type="entry name" value="GH20_DspB_LnbB-like"/>
    <property type="match status" value="1"/>
</dbReference>
<dbReference type="InterPro" id="IPR015882">
    <property type="entry name" value="HEX_bac_N"/>
</dbReference>
<protein>
    <submittedName>
        <fullName evidence="10">Family 20 glycosylhydrolase</fullName>
    </submittedName>
    <submittedName>
        <fullName evidence="8">Putative glycosyl hydrolase, beta-N-acetylhexosaminidase</fullName>
        <ecNumber evidence="8">3.2.1.52</ecNumber>
    </submittedName>
</protein>
<evidence type="ECO:0000313" key="13">
    <source>
        <dbReference type="Proteomes" id="UP000475905"/>
    </source>
</evidence>
<gene>
    <name evidence="8" type="primary">exo I_7</name>
    <name evidence="9" type="synonym">exo I_9</name>
    <name evidence="8" type="ORF">ERS852494_03084</name>
    <name evidence="9" type="ORF">ERS852558_03727</name>
    <name evidence="10" type="ORF">F2Y36_13520</name>
</gene>
<dbReference type="PANTHER" id="PTHR43678">
    <property type="entry name" value="PUTATIVE (AFU_ORTHOLOGUE AFUA_2G00640)-RELATED"/>
    <property type="match status" value="1"/>
</dbReference>
<dbReference type="Proteomes" id="UP000095657">
    <property type="component" value="Unassembled WGS sequence"/>
</dbReference>
<evidence type="ECO:0000256" key="2">
    <source>
        <dbReference type="ARBA" id="ARBA00022801"/>
    </source>
</evidence>
<dbReference type="InterPro" id="IPR029018">
    <property type="entry name" value="Hex-like_dom2"/>
</dbReference>
<dbReference type="InterPro" id="IPR052764">
    <property type="entry name" value="GH20_Enzymes"/>
</dbReference>
<evidence type="ECO:0000259" key="6">
    <source>
        <dbReference type="Pfam" id="PF00728"/>
    </source>
</evidence>
<dbReference type="EMBL" id="CZBL01000018">
    <property type="protein sequence ID" value="CUQ48554.1"/>
    <property type="molecule type" value="Genomic_DNA"/>
</dbReference>
<name>A0A174QZY5_9BACE</name>
<reference evidence="11 12" key="1">
    <citation type="submission" date="2015-09" db="EMBL/GenBank/DDBJ databases">
        <authorList>
            <consortium name="Pathogen Informatics"/>
        </authorList>
    </citation>
    <scope>NUCLEOTIDE SEQUENCE [LARGE SCALE GENOMIC DNA]</scope>
    <source>
        <strain evidence="8 11">2789STDY5834880</strain>
        <strain evidence="9 12">2789STDY5834946</strain>
    </source>
</reference>